<feature type="signal peptide" evidence="1">
    <location>
        <begin position="1"/>
        <end position="25"/>
    </location>
</feature>
<evidence type="ECO:0000313" key="3">
    <source>
        <dbReference type="EMBL" id="CAD8437740.1"/>
    </source>
</evidence>
<gene>
    <name evidence="2" type="ORF">LAMO00422_LOCUS4593</name>
    <name evidence="3" type="ORF">LAMO00422_LOCUS4594</name>
</gene>
<evidence type="ECO:0000256" key="1">
    <source>
        <dbReference type="SAM" id="SignalP"/>
    </source>
</evidence>
<reference evidence="2" key="1">
    <citation type="submission" date="2021-01" db="EMBL/GenBank/DDBJ databases">
        <authorList>
            <person name="Corre E."/>
            <person name="Pelletier E."/>
            <person name="Niang G."/>
            <person name="Scheremetjew M."/>
            <person name="Finn R."/>
            <person name="Kale V."/>
            <person name="Holt S."/>
            <person name="Cochrane G."/>
            <person name="Meng A."/>
            <person name="Brown T."/>
            <person name="Cohen L."/>
        </authorList>
    </citation>
    <scope>NUCLEOTIDE SEQUENCE</scope>
    <source>
        <strain evidence="2">CCMP2058</strain>
    </source>
</reference>
<keyword evidence="1" id="KW-0732">Signal</keyword>
<proteinExistence type="predicted"/>
<dbReference type="AlphaFoldDB" id="A0A6T6SSX0"/>
<organism evidence="2">
    <name type="scientific">Amorphochlora amoebiformis</name>
    <dbReference type="NCBI Taxonomy" id="1561963"/>
    <lineage>
        <taxon>Eukaryota</taxon>
        <taxon>Sar</taxon>
        <taxon>Rhizaria</taxon>
        <taxon>Cercozoa</taxon>
        <taxon>Chlorarachniophyceae</taxon>
        <taxon>Amorphochlora</taxon>
    </lineage>
</organism>
<evidence type="ECO:0008006" key="4">
    <source>
        <dbReference type="Google" id="ProtNLM"/>
    </source>
</evidence>
<name>A0A6T6SSX0_9EUKA</name>
<feature type="chain" id="PRO_5035584877" description="Selenoprotein O" evidence="1">
    <location>
        <begin position="26"/>
        <end position="236"/>
    </location>
</feature>
<accession>A0A6T6SSX0</accession>
<dbReference type="EMBL" id="HBEM01006598">
    <property type="protein sequence ID" value="CAD8437740.1"/>
    <property type="molecule type" value="Transcribed_RNA"/>
</dbReference>
<protein>
    <recommendedName>
        <fullName evidence="4">Selenoprotein O</fullName>
    </recommendedName>
</protein>
<dbReference type="EMBL" id="HBEM01006597">
    <property type="protein sequence ID" value="CAD8437738.1"/>
    <property type="molecule type" value="Transcribed_RNA"/>
</dbReference>
<evidence type="ECO:0000313" key="2">
    <source>
        <dbReference type="EMBL" id="CAD8437738.1"/>
    </source>
</evidence>
<sequence length="236" mass="27981">MPMRGRGSTWLLLVAFLGLMLHLLPDNRRVLRCATLDYSKWDNVDTDDGQHVHEDRPHDFKEQPDTFEKLRNLDPETVANFASSKQGHDLLTNPKIFKEICRNDPSIMKEAAQFPEFAKLLEEELHKEEDGNPDTHDSFFQSGRRRRVEMIRQGRELFSQMKENYSRLYGEYESQQNSQENISPQHIRDLRRFDSEQAEMVLNQSPRYWNMSKEREAQSKEYWKRWTTNGSIEGVD</sequence>